<evidence type="ECO:0000313" key="2">
    <source>
        <dbReference type="Proteomes" id="UP000186666"/>
    </source>
</evidence>
<dbReference type="EMBL" id="FTNK01000006">
    <property type="protein sequence ID" value="SIR01691.1"/>
    <property type="molecule type" value="Genomic_DNA"/>
</dbReference>
<dbReference type="Proteomes" id="UP000186666">
    <property type="component" value="Unassembled WGS sequence"/>
</dbReference>
<comment type="caution">
    <text evidence="1">The sequence shown here is derived from an EMBL/GenBank/DDBJ whole genome shotgun (WGS) entry which is preliminary data.</text>
</comment>
<sequence length="80" mass="9321">MWDELFTMKINQGEPYHKRAKIVRNNVARATRVAALCFCEYIKIDKLCISSTKIMVIKNIVMTFEYAGYFIAKVIKLSQL</sequence>
<gene>
    <name evidence="1" type="ORF">SAMN05421578_1066</name>
</gene>
<keyword evidence="2" id="KW-1185">Reference proteome</keyword>
<organism evidence="1 2">
    <name type="scientific">Paenibacillus macquariensis</name>
    <dbReference type="NCBI Taxonomy" id="948756"/>
    <lineage>
        <taxon>Bacteria</taxon>
        <taxon>Bacillati</taxon>
        <taxon>Bacillota</taxon>
        <taxon>Bacilli</taxon>
        <taxon>Bacillales</taxon>
        <taxon>Paenibacillaceae</taxon>
        <taxon>Paenibacillus</taxon>
    </lineage>
</organism>
<reference evidence="1 2" key="1">
    <citation type="submission" date="2017-01" db="EMBL/GenBank/DDBJ databases">
        <authorList>
            <person name="Varghese N."/>
            <person name="Submissions S."/>
        </authorList>
    </citation>
    <scope>NUCLEOTIDE SEQUENCE [LARGE SCALE GENOMIC DNA]</scope>
    <source>
        <strain evidence="1 2">ATCC 23464</strain>
    </source>
</reference>
<proteinExistence type="predicted"/>
<accession>A0ABY1JYY5</accession>
<name>A0ABY1JYY5_9BACL</name>
<protein>
    <submittedName>
        <fullName evidence="1">Uncharacterized protein</fullName>
    </submittedName>
</protein>
<evidence type="ECO:0000313" key="1">
    <source>
        <dbReference type="EMBL" id="SIR01691.1"/>
    </source>
</evidence>